<evidence type="ECO:0000256" key="6">
    <source>
        <dbReference type="ARBA" id="ARBA00022619"/>
    </source>
</evidence>
<evidence type="ECO:0000256" key="9">
    <source>
        <dbReference type="NCBIfam" id="TIGR00187"/>
    </source>
</evidence>
<organism evidence="12 13">
    <name type="scientific">Candidatus Kinetoplastidibacterium stringomonadis TCC290E</name>
    <dbReference type="NCBI Taxonomy" id="1208920"/>
    <lineage>
        <taxon>Bacteria</taxon>
        <taxon>Pseudomonadati</taxon>
        <taxon>Pseudomonadota</taxon>
        <taxon>Betaproteobacteria</taxon>
        <taxon>Candidatus Kinetoplastidibacterium</taxon>
    </lineage>
</organism>
<reference evidence="12 13" key="1">
    <citation type="journal article" date="2013" name="Genome Biol. Evol.">
        <title>Genome evolution and phylogenomic analysis of candidatus kinetoplastibacterium, the betaproteobacterial endosymbionts of strigomonas and angomonas.</title>
        <authorList>
            <person name="Alves J.M."/>
            <person name="Serrano M.G."/>
            <person name="Maia da Silva F."/>
            <person name="Voegtly L.J."/>
            <person name="Matveyev A.V."/>
            <person name="Teixeira M.M."/>
            <person name="Camargo E.P."/>
            <person name="Buck G.A."/>
        </authorList>
    </citation>
    <scope>NUCLEOTIDE SEQUENCE [LARGE SCALE GENOMIC DNA]</scope>
    <source>
        <strain evidence="12 13">TCC290E</strain>
    </source>
</reference>
<evidence type="ECO:0000256" key="8">
    <source>
        <dbReference type="ARBA" id="ARBA00022737"/>
    </source>
</evidence>
<comment type="pathway">
    <text evidence="3">Cofactor biosynthesis; riboflavin biosynthesis; riboflavin from 2-hydroxy-3-oxobutyl phosphate and 5-amino-6-(D-ribitylamino)uracil: step 2/2.</text>
</comment>
<evidence type="ECO:0000256" key="10">
    <source>
        <dbReference type="PROSITE-ProRule" id="PRU00524"/>
    </source>
</evidence>
<dbReference type="CDD" id="cd00402">
    <property type="entry name" value="Riboflavin_synthase_like"/>
    <property type="match status" value="1"/>
</dbReference>
<dbReference type="EMBL" id="CP003805">
    <property type="protein sequence ID" value="AGF48579.1"/>
    <property type="molecule type" value="Genomic_DNA"/>
</dbReference>
<protein>
    <recommendedName>
        <fullName evidence="5 9">Riboflavin synthase</fullName>
        <ecNumber evidence="4 9">2.5.1.9</ecNumber>
    </recommendedName>
</protein>
<keyword evidence="13" id="KW-1185">Reference proteome</keyword>
<dbReference type="GO" id="GO:0004746">
    <property type="term" value="F:riboflavin synthase activity"/>
    <property type="evidence" value="ECO:0007669"/>
    <property type="project" value="UniProtKB-UniRule"/>
</dbReference>
<dbReference type="KEGG" id="kon:CONE_0026"/>
<dbReference type="HOGENOM" id="CLU_034388_2_2_4"/>
<evidence type="ECO:0000256" key="7">
    <source>
        <dbReference type="ARBA" id="ARBA00022679"/>
    </source>
</evidence>
<sequence length="211" mass="23144">MFTGIVKDIGRIVGIKDLSDSYGELSGLHLCLEPSNLKLENIKLGDSIAVNGACMTVVDICQRYFYIDVSAESLSCTVGFDNLNSIVNLETSLTINNNGIDGHLIYGHVDCIGKVVKFSSVGESRELVIILPVDFSKFVAYKGSIAVNGISLTINKVVDDVDGCLIKINVIPHTMKETNLCFLRDNDLVNIEIDTIARYVARMMEYTAKNQ</sequence>
<evidence type="ECO:0000313" key="12">
    <source>
        <dbReference type="EMBL" id="AGF48579.1"/>
    </source>
</evidence>
<feature type="repeat" description="Lumazine-binding" evidence="10">
    <location>
        <begin position="1"/>
        <end position="102"/>
    </location>
</feature>
<dbReference type="PIRSF" id="PIRSF000498">
    <property type="entry name" value="Riboflavin_syn_A"/>
    <property type="match status" value="1"/>
</dbReference>
<dbReference type="AlphaFoldDB" id="M1LZP3"/>
<gene>
    <name evidence="12" type="ORF">CONE_0026</name>
</gene>
<dbReference type="RefSeq" id="WP_015397264.1">
    <property type="nucleotide sequence ID" value="NC_020299.1"/>
</dbReference>
<dbReference type="Proteomes" id="UP000011541">
    <property type="component" value="Chromosome"/>
</dbReference>
<keyword evidence="6" id="KW-0686">Riboflavin biosynthesis</keyword>
<dbReference type="NCBIfam" id="NF006767">
    <property type="entry name" value="PRK09289.1"/>
    <property type="match status" value="1"/>
</dbReference>
<dbReference type="GO" id="GO:0009231">
    <property type="term" value="P:riboflavin biosynthetic process"/>
    <property type="evidence" value="ECO:0007669"/>
    <property type="project" value="UniProtKB-KW"/>
</dbReference>
<dbReference type="InterPro" id="IPR026017">
    <property type="entry name" value="Lumazine-bd_dom"/>
</dbReference>
<evidence type="ECO:0000256" key="5">
    <source>
        <dbReference type="ARBA" id="ARBA00013950"/>
    </source>
</evidence>
<feature type="domain" description="Lumazine-binding" evidence="11">
    <location>
        <begin position="1"/>
        <end position="102"/>
    </location>
</feature>
<dbReference type="InterPro" id="IPR001783">
    <property type="entry name" value="Lumazine-bd"/>
</dbReference>
<keyword evidence="8" id="KW-0677">Repeat</keyword>
<evidence type="ECO:0000256" key="2">
    <source>
        <dbReference type="ARBA" id="ARBA00002803"/>
    </source>
</evidence>
<name>M1LZP3_9PROT</name>
<comment type="function">
    <text evidence="2">Catalyzes the dismutation of two molecules of 6,7-dimethyl-8-ribityllumazine, resulting in the formation of riboflavin and 5-amino-6-(D-ribitylamino)uracil.</text>
</comment>
<proteinExistence type="predicted"/>
<dbReference type="Gene3D" id="2.40.30.20">
    <property type="match status" value="2"/>
</dbReference>
<comment type="catalytic activity">
    <reaction evidence="1">
        <text>2 6,7-dimethyl-8-(1-D-ribityl)lumazine + H(+) = 5-amino-6-(D-ribitylamino)uracil + riboflavin</text>
        <dbReference type="Rhea" id="RHEA:20772"/>
        <dbReference type="ChEBI" id="CHEBI:15378"/>
        <dbReference type="ChEBI" id="CHEBI:15934"/>
        <dbReference type="ChEBI" id="CHEBI:57986"/>
        <dbReference type="ChEBI" id="CHEBI:58201"/>
        <dbReference type="EC" id="2.5.1.9"/>
    </reaction>
</comment>
<keyword evidence="7 12" id="KW-0808">Transferase</keyword>
<evidence type="ECO:0000256" key="4">
    <source>
        <dbReference type="ARBA" id="ARBA00012827"/>
    </source>
</evidence>
<dbReference type="OrthoDB" id="9788537at2"/>
<dbReference type="PROSITE" id="PS51177">
    <property type="entry name" value="LUMAZINE_BIND"/>
    <property type="match status" value="2"/>
</dbReference>
<dbReference type="PANTHER" id="PTHR21098:SF12">
    <property type="entry name" value="RIBOFLAVIN SYNTHASE"/>
    <property type="match status" value="1"/>
</dbReference>
<evidence type="ECO:0000256" key="1">
    <source>
        <dbReference type="ARBA" id="ARBA00000968"/>
    </source>
</evidence>
<dbReference type="PANTHER" id="PTHR21098">
    <property type="entry name" value="RIBOFLAVIN SYNTHASE ALPHA CHAIN"/>
    <property type="match status" value="1"/>
</dbReference>
<feature type="domain" description="Lumazine-binding" evidence="11">
    <location>
        <begin position="104"/>
        <end position="204"/>
    </location>
</feature>
<dbReference type="InterPro" id="IPR023366">
    <property type="entry name" value="ATP_synth_asu-like_sf"/>
</dbReference>
<dbReference type="InterPro" id="IPR017938">
    <property type="entry name" value="Riboflavin_synthase-like_b-brl"/>
</dbReference>
<feature type="repeat" description="Lumazine-binding" evidence="10">
    <location>
        <begin position="104"/>
        <end position="204"/>
    </location>
</feature>
<dbReference type="Pfam" id="PF00677">
    <property type="entry name" value="Lum_binding"/>
    <property type="match status" value="2"/>
</dbReference>
<dbReference type="NCBIfam" id="TIGR00187">
    <property type="entry name" value="ribE"/>
    <property type="match status" value="1"/>
</dbReference>
<dbReference type="EC" id="2.5.1.9" evidence="4 9"/>
<dbReference type="PATRIC" id="fig|1208920.3.peg.576"/>
<dbReference type="STRING" id="1208920.CONE_0026"/>
<evidence type="ECO:0000313" key="13">
    <source>
        <dbReference type="Proteomes" id="UP000011541"/>
    </source>
</evidence>
<dbReference type="eggNOG" id="COG0307">
    <property type="taxonomic scope" value="Bacteria"/>
</dbReference>
<accession>M1LZP3</accession>
<evidence type="ECO:0000256" key="3">
    <source>
        <dbReference type="ARBA" id="ARBA00004887"/>
    </source>
</evidence>
<dbReference type="SUPFAM" id="SSF63380">
    <property type="entry name" value="Riboflavin synthase domain-like"/>
    <property type="match status" value="2"/>
</dbReference>
<evidence type="ECO:0000259" key="11">
    <source>
        <dbReference type="PROSITE" id="PS51177"/>
    </source>
</evidence>